<organism evidence="1 2">
    <name type="scientific">Massilia violaceinigra</name>
    <dbReference type="NCBI Taxonomy" id="2045208"/>
    <lineage>
        <taxon>Bacteria</taxon>
        <taxon>Pseudomonadati</taxon>
        <taxon>Pseudomonadota</taxon>
        <taxon>Betaproteobacteria</taxon>
        <taxon>Burkholderiales</taxon>
        <taxon>Oxalobacteraceae</taxon>
        <taxon>Telluria group</taxon>
        <taxon>Massilia</taxon>
    </lineage>
</organism>
<reference evidence="1" key="1">
    <citation type="submission" date="2017-10" db="EMBL/GenBank/DDBJ databases">
        <title>Massilia psychrophilum sp. nov., a novel purple-pigmented bacterium isolated from Tianshan glacier, Xinjiang Municipality, China.</title>
        <authorList>
            <person name="Wang H."/>
        </authorList>
    </citation>
    <scope>NUCLEOTIDE SEQUENCE [LARGE SCALE GENOMIC DNA]</scope>
    <source>
        <strain evidence="1">B2</strain>
    </source>
</reference>
<evidence type="ECO:0000313" key="1">
    <source>
        <dbReference type="EMBL" id="ATQ75795.1"/>
    </source>
</evidence>
<protein>
    <submittedName>
        <fullName evidence="1">Uncharacterized protein</fullName>
    </submittedName>
</protein>
<keyword evidence="2" id="KW-1185">Reference proteome</keyword>
<gene>
    <name evidence="1" type="ORF">CR152_15620</name>
</gene>
<dbReference type="KEGG" id="mass:CR152_15620"/>
<dbReference type="Proteomes" id="UP000229897">
    <property type="component" value="Chromosome"/>
</dbReference>
<proteinExistence type="predicted"/>
<dbReference type="EMBL" id="CP024608">
    <property type="protein sequence ID" value="ATQ75795.1"/>
    <property type="molecule type" value="Genomic_DNA"/>
</dbReference>
<accession>A0A2D2DLG3</accession>
<name>A0A2D2DLG3_9BURK</name>
<dbReference type="AlphaFoldDB" id="A0A2D2DLG3"/>
<sequence>MHTMPCADGCFHCRAVRRRVAAAESVYIFVEFDFGIGLYRLLVSAQIFQGLRVKIPDSFWKFGVNHDVPAALVVVESLRELRGKSMSENRVASSSKVKTDVKAFSDLVIGKAIILCGGAAILADAIQSAAAKGQIASFNVHELETFRWGKIFVARVWVDNESTAYLLKVRGNNKGARKDFIVPREVVVGAINDDASIIAAALMNNLDAMVWIGKNFEPSFLAAAQNAQIAFAAKVSVPTKSGSNPLRL</sequence>
<evidence type="ECO:0000313" key="2">
    <source>
        <dbReference type="Proteomes" id="UP000229897"/>
    </source>
</evidence>